<dbReference type="CDD" id="cd01650">
    <property type="entry name" value="RT_nLTR_like"/>
    <property type="match status" value="1"/>
</dbReference>
<accession>A0A0K6GAY1</accession>
<feature type="region of interest" description="Disordered" evidence="1">
    <location>
        <begin position="1"/>
        <end position="63"/>
    </location>
</feature>
<dbReference type="InterPro" id="IPR005135">
    <property type="entry name" value="Endo/exonuclease/phosphatase"/>
</dbReference>
<dbReference type="Pfam" id="PF00078">
    <property type="entry name" value="RVT_1"/>
    <property type="match status" value="1"/>
</dbReference>
<dbReference type="SUPFAM" id="SSF53098">
    <property type="entry name" value="Ribonuclease H-like"/>
    <property type="match status" value="1"/>
</dbReference>
<evidence type="ECO:0000256" key="1">
    <source>
        <dbReference type="SAM" id="MobiDB-lite"/>
    </source>
</evidence>
<feature type="domain" description="Reverse transcriptase" evidence="2">
    <location>
        <begin position="1008"/>
        <end position="1288"/>
    </location>
</feature>
<feature type="compositionally biased region" description="Low complexity" evidence="1">
    <location>
        <begin position="29"/>
        <end position="39"/>
    </location>
</feature>
<evidence type="ECO:0000259" key="3">
    <source>
        <dbReference type="PROSITE" id="PS50879"/>
    </source>
</evidence>
<dbReference type="SUPFAM" id="SSF56219">
    <property type="entry name" value="DNase I-like"/>
    <property type="match status" value="1"/>
</dbReference>
<evidence type="ECO:0000259" key="2">
    <source>
        <dbReference type="PROSITE" id="PS50878"/>
    </source>
</evidence>
<dbReference type="InterPro" id="IPR036397">
    <property type="entry name" value="RNaseH_sf"/>
</dbReference>
<dbReference type="Gene3D" id="3.60.10.10">
    <property type="entry name" value="Endonuclease/exonuclease/phosphatase"/>
    <property type="match status" value="1"/>
</dbReference>
<protein>
    <submittedName>
        <fullName evidence="4">Muscle M-line assembly protein unc-89</fullName>
    </submittedName>
</protein>
<reference evidence="4 5" key="1">
    <citation type="submission" date="2015-07" db="EMBL/GenBank/DDBJ databases">
        <authorList>
            <person name="Noorani M."/>
        </authorList>
    </citation>
    <scope>NUCLEOTIDE SEQUENCE [LARGE SCALE GENOMIC DNA]</scope>
    <source>
        <strain evidence="4">BBA 69670</strain>
    </source>
</reference>
<organism evidence="4 5">
    <name type="scientific">Rhizoctonia solani</name>
    <dbReference type="NCBI Taxonomy" id="456999"/>
    <lineage>
        <taxon>Eukaryota</taxon>
        <taxon>Fungi</taxon>
        <taxon>Dikarya</taxon>
        <taxon>Basidiomycota</taxon>
        <taxon>Agaricomycotina</taxon>
        <taxon>Agaricomycetes</taxon>
        <taxon>Cantharellales</taxon>
        <taxon>Ceratobasidiaceae</taxon>
        <taxon>Rhizoctonia</taxon>
    </lineage>
</organism>
<dbReference type="Pfam" id="PF00075">
    <property type="entry name" value="RNase_H"/>
    <property type="match status" value="1"/>
</dbReference>
<dbReference type="CDD" id="cd09276">
    <property type="entry name" value="Rnase_HI_RT_non_LTR"/>
    <property type="match status" value="1"/>
</dbReference>
<dbReference type="SUPFAM" id="SSF56672">
    <property type="entry name" value="DNA/RNA polymerases"/>
    <property type="match status" value="1"/>
</dbReference>
<feature type="compositionally biased region" description="Polar residues" evidence="1">
    <location>
        <begin position="1"/>
        <end position="12"/>
    </location>
</feature>
<dbReference type="PROSITE" id="PS50879">
    <property type="entry name" value="RNASE_H_1"/>
    <property type="match status" value="1"/>
</dbReference>
<feature type="region of interest" description="Disordered" evidence="1">
    <location>
        <begin position="204"/>
        <end position="248"/>
    </location>
</feature>
<dbReference type="InterPro" id="IPR002156">
    <property type="entry name" value="RNaseH_domain"/>
</dbReference>
<dbReference type="Pfam" id="PF14529">
    <property type="entry name" value="Exo_endo_phos_2"/>
    <property type="match status" value="1"/>
</dbReference>
<feature type="domain" description="RNase H type-1" evidence="3">
    <location>
        <begin position="1506"/>
        <end position="1655"/>
    </location>
</feature>
<gene>
    <name evidence="4" type="ORF">RSOLAG22IIIB_11876</name>
</gene>
<dbReference type="InterPro" id="IPR000477">
    <property type="entry name" value="RT_dom"/>
</dbReference>
<dbReference type="GO" id="GO:0004523">
    <property type="term" value="F:RNA-DNA hybrid ribonuclease activity"/>
    <property type="evidence" value="ECO:0007669"/>
    <property type="project" value="InterPro"/>
</dbReference>
<dbReference type="PANTHER" id="PTHR33481:SF1">
    <property type="entry name" value="ENDONUCLEASE_EXONUCLEASE_PHOSPHATASE DOMAIN-CONTAINING PROTEIN-RELATED"/>
    <property type="match status" value="1"/>
</dbReference>
<name>A0A0K6GAY1_9AGAM</name>
<dbReference type="Proteomes" id="UP000044841">
    <property type="component" value="Unassembled WGS sequence"/>
</dbReference>
<dbReference type="GO" id="GO:0003676">
    <property type="term" value="F:nucleic acid binding"/>
    <property type="evidence" value="ECO:0007669"/>
    <property type="project" value="InterPro"/>
</dbReference>
<sequence length="2006" mass="221053">MTNNSTADSSRMQLDIPDPPRPPKRLETSPEPTETPEQPLAKKSRKRTGAKSQPATTAPPATFEAAVSPHPPYVDNPSACARTVYRAHEVLDQFADPSIWTDDAKWGDLACSLLSAILTPIESLAKSTGTNERVFSALRSVRTSCSDVIRSIDAILPSQVSTPEGPSSAVEPHSNLTTAIESLTSVVKILTSRVQPFETDTALAPSGRAKFSPSNSPSINGAPPKSYAGAVRTISTPGPQPSPRANPSLPVASACKSTISTNAPLRYVIRFHGHPHERPLPKVISDSINSRLSRTPSAKGLQVLGSHWNPSGNIILTFPSNTSDELVAEHIHIIRDALNLSPNLTISRDVPWSKLMLSSVFARDFSDDPVYSNEMLHEALIRNTAITNLKITQKPRWVRPPQEIKGFRSSIVFAFEDPDGSIAKSLLRAQIFMFGSPVRVKRWVDKPLFRQCVKCWGLGHVSASCRSGVRCRTCSRSHPEDANCPHPPRCVNCKGSHPADDASCPARSKFRAPASTANSPQSLNVARSNSRVQALLNTLSDVDICLLQEPWWGRIGCERSVSNVAPPIFGTVANPAWELFVPSTPNPDHPPRVAIYIRRGITGLSVQPRPDIVSSPDILAVSIDFLGTTVLIFNVYNAGSGNQAQALNMLLDLHLDCSYTAVAGDFNLHHPAWALTNSLPRPSSASSESLLEWIVSNNYTVANDLLCATRRGKSKQSDSIIDLTLFNHDSVCDSIFRSWECSEQLSFGSDHNAISWYIHPRADSAASYTPPALTPTFRIDVAREVEWLEVFERFIANHPLPSAYLLPEDIDRGARIILDAMQAATSQTMPKRSSQPPSCSEWWNESCDYAVRELKLASASRNPAAQERARHHLRSTIRSAKRDFYGSASSLATGPRVWRLVEWTSGRRKCRIPPIRSSNGITCDPESQGKAFAASFFPQNVPPAQLQLPQDIPPTPTRPFMPITEHELRSAIADSDNSSAPGESGSNYRLLKWIVQDHHCILLDIYNACLRIGHHPSCLKSAIIAVVPKPRRVDMSNPRSYRPIALLECLSKVLEKIIARRIMYEVGRYGLVPTNQFGGRDRSSTIDAGLTLTHDIQSAWKNGKVASLLTIDIKGYFDYVNHDRLIHTLHLMGFAPEIINWSQSFLADRTVRIRIDNHLCEPRPLGSIGIPQGSPLSPVFSSIYSSPVFSAINHPSANLKAYIDDFTILAFSDSFEQNICILENCLAQVIRVIQQLGLDIDIDKTELIHFTRSKNKLNSNPSLKLTKQDGSIQVVHGQSVLRWLGLYFDRRLSFKDHIRNMATKALSCIAGLRALANSVRGLTVTNARLLYKTVVFPVLTYGAPVWFTGIRQKSLIQPLVKAQNEGLRWLLGAFRTTPSDAMHHIGSILPIPIALNRLSQNAATRILSLPTRSQLLLRLPRDWPDHDPSVPQPTQRRHSNPTIIHHLAGLAHPNAERTFPYFSPPWNLHNPWGNRLKVSLPSATESREQKAESIRFISAHLSSLVSSDSLVIFSDGSRLSSNGHRRTGAGYVITRHGIEVRSVRMALGRKAEVFDAEMYALAGAASSVRTLIASNPDPNPCPPTITFCTDSRAAASSIVNLNDHAAQLASIIFRRHIDYLLSLFPSLHVEVLWVPGHRGIKGNERADTLAREAAAQRSMPLFHHTITWARAMAKSKAVKEWSRAWVNSRHSDLVNQAIARPPSSNLTRAHRLFAGSRAIHSRLIQLLTGHSFIGEYYRRFVPSESTECPCEGITWTYEVAGKQLVEAAGDELAKLIEDSIAPSKGLSVAGVLCTLFPEALLPTNLPIRRQLLVVNVYNFDPNHKWRSVMNHNDGGQVYNGEWKTDSVDPFAAGNKDHFPPGFTPAEESVSAVNCLSWAFQPDRVIFGLLGTAVFMSREDNKAGAFPNLLHHPIAANLLTHASGAAFKHASYLMKDSEIGLEGVDGDTSEFDLELYYNADNWVKAQSVEIQSGSYKMTGYTPNLGRPDDGISSYFVSIGLPPPVASK</sequence>
<dbReference type="EMBL" id="CYGV01001581">
    <property type="protein sequence ID" value="CUA75631.1"/>
    <property type="molecule type" value="Genomic_DNA"/>
</dbReference>
<evidence type="ECO:0000313" key="4">
    <source>
        <dbReference type="EMBL" id="CUA75631.1"/>
    </source>
</evidence>
<dbReference type="InterPro" id="IPR012337">
    <property type="entry name" value="RNaseH-like_sf"/>
</dbReference>
<keyword evidence="5" id="KW-1185">Reference proteome</keyword>
<dbReference type="PROSITE" id="PS50878">
    <property type="entry name" value="RT_POL"/>
    <property type="match status" value="1"/>
</dbReference>
<evidence type="ECO:0000313" key="5">
    <source>
        <dbReference type="Proteomes" id="UP000044841"/>
    </source>
</evidence>
<dbReference type="InterPro" id="IPR036691">
    <property type="entry name" value="Endo/exonu/phosph_ase_sf"/>
</dbReference>
<dbReference type="Gene3D" id="3.30.420.10">
    <property type="entry name" value="Ribonuclease H-like superfamily/Ribonuclease H"/>
    <property type="match status" value="1"/>
</dbReference>
<proteinExistence type="predicted"/>
<dbReference type="InterPro" id="IPR043502">
    <property type="entry name" value="DNA/RNA_pol_sf"/>
</dbReference>
<dbReference type="PANTHER" id="PTHR33481">
    <property type="entry name" value="REVERSE TRANSCRIPTASE"/>
    <property type="match status" value="1"/>
</dbReference>